<proteinExistence type="predicted"/>
<sequence>MKLSTILSAPLLSAAVLAGPVAEVPANTTDPNPDGLPNLVALFFTILGAPACAVSHPHPISMTEDD</sequence>
<accession>A0A8H4I338</accession>
<protein>
    <submittedName>
        <fullName evidence="1">Uncharacterized protein</fullName>
    </submittedName>
</protein>
<comment type="caution">
    <text evidence="1">The sequence shown here is derived from an EMBL/GenBank/DDBJ whole genome shotgun (WGS) entry which is preliminary data.</text>
</comment>
<reference evidence="1" key="1">
    <citation type="submission" date="2021-08" db="EMBL/GenBank/DDBJ databases">
        <title>Global Aspergillus fumigatus from environmental and clinical sources.</title>
        <authorList>
            <person name="Barber A."/>
            <person name="Sae-Ong T."/>
        </authorList>
    </citation>
    <scope>NUCLEOTIDE SEQUENCE</scope>
    <source>
        <strain evidence="1">NRZ-2016-071</strain>
    </source>
</reference>
<name>A0A8H4I338_ASPFM</name>
<gene>
    <name evidence="1" type="ORF">KXV57_003334</name>
</gene>
<organism evidence="1 2">
    <name type="scientific">Aspergillus fumigatus</name>
    <name type="common">Neosartorya fumigata</name>
    <dbReference type="NCBI Taxonomy" id="746128"/>
    <lineage>
        <taxon>Eukaryota</taxon>
        <taxon>Fungi</taxon>
        <taxon>Dikarya</taxon>
        <taxon>Ascomycota</taxon>
        <taxon>Pezizomycotina</taxon>
        <taxon>Eurotiomycetes</taxon>
        <taxon>Eurotiomycetidae</taxon>
        <taxon>Eurotiales</taxon>
        <taxon>Aspergillaceae</taxon>
        <taxon>Aspergillus</taxon>
        <taxon>Aspergillus subgen. Fumigati</taxon>
    </lineage>
</organism>
<dbReference type="EMBL" id="JAIBSC010000020">
    <property type="protein sequence ID" value="KAH1908364.1"/>
    <property type="molecule type" value="Genomic_DNA"/>
</dbReference>
<dbReference type="Proteomes" id="UP000813423">
    <property type="component" value="Unassembled WGS sequence"/>
</dbReference>
<evidence type="ECO:0000313" key="2">
    <source>
        <dbReference type="Proteomes" id="UP000813423"/>
    </source>
</evidence>
<evidence type="ECO:0000313" key="1">
    <source>
        <dbReference type="EMBL" id="KAH1908364.1"/>
    </source>
</evidence>
<dbReference type="AlphaFoldDB" id="A0A8H4I338"/>